<reference evidence="2" key="1">
    <citation type="submission" date="2025-08" db="UniProtKB">
        <authorList>
            <consortium name="Ensembl"/>
        </authorList>
    </citation>
    <scope>IDENTIFICATION</scope>
</reference>
<keyword evidence="3" id="KW-1185">Reference proteome</keyword>
<dbReference type="InterPro" id="IPR049760">
    <property type="entry name" value="DD_EFCAB10"/>
</dbReference>
<dbReference type="PANTHER" id="PTHR21847:SF1">
    <property type="entry name" value="EF-HAND CALCIUM-BINDING DOMAIN-CONTAINING PROTEIN 10"/>
    <property type="match status" value="1"/>
</dbReference>
<dbReference type="Proteomes" id="UP000694546">
    <property type="component" value="Chromosome 9"/>
</dbReference>
<dbReference type="CDD" id="cd22976">
    <property type="entry name" value="DD_EFCAB10"/>
    <property type="match status" value="1"/>
</dbReference>
<dbReference type="InterPro" id="IPR039879">
    <property type="entry name" value="EFC10"/>
</dbReference>
<dbReference type="InterPro" id="IPR056587">
    <property type="entry name" value="EF_EFCAB10_C"/>
</dbReference>
<dbReference type="OMA" id="SMLLFYR"/>
<dbReference type="InterPro" id="IPR002048">
    <property type="entry name" value="EF_hand_dom"/>
</dbReference>
<sequence length="136" mass="15365">MATPRAKEAAKYLERHKIAELMNNLTSSLLFNRPEDPKDFLIDYLGQLKDSKDNHTQGPCLFNESNLDSVFGILDPTNEGYVSYDQYKEALITLGVSKINECPEGGDHDRISRETFKVEARKGLQKSSATYEESCN</sequence>
<dbReference type="GO" id="GO:0005509">
    <property type="term" value="F:calcium ion binding"/>
    <property type="evidence" value="ECO:0007669"/>
    <property type="project" value="InterPro"/>
</dbReference>
<protein>
    <recommendedName>
        <fullName evidence="1">EF-hand domain-containing protein</fullName>
    </recommendedName>
</protein>
<reference evidence="2" key="2">
    <citation type="submission" date="2025-09" db="UniProtKB">
        <authorList>
            <consortium name="Ensembl"/>
        </authorList>
    </citation>
    <scope>IDENTIFICATION</scope>
</reference>
<organism evidence="2 3">
    <name type="scientific">Gadus morhua</name>
    <name type="common">Atlantic cod</name>
    <dbReference type="NCBI Taxonomy" id="8049"/>
    <lineage>
        <taxon>Eukaryota</taxon>
        <taxon>Metazoa</taxon>
        <taxon>Chordata</taxon>
        <taxon>Craniata</taxon>
        <taxon>Vertebrata</taxon>
        <taxon>Euteleostomi</taxon>
        <taxon>Actinopterygii</taxon>
        <taxon>Neopterygii</taxon>
        <taxon>Teleostei</taxon>
        <taxon>Neoteleostei</taxon>
        <taxon>Acanthomorphata</taxon>
        <taxon>Zeiogadaria</taxon>
        <taxon>Gadariae</taxon>
        <taxon>Gadiformes</taxon>
        <taxon>Gadoidei</taxon>
        <taxon>Gadidae</taxon>
        <taxon>Gadus</taxon>
    </lineage>
</organism>
<evidence type="ECO:0000313" key="2">
    <source>
        <dbReference type="Ensembl" id="ENSGMOP00000023818.1"/>
    </source>
</evidence>
<dbReference type="Pfam" id="PF24548">
    <property type="entry name" value="EF_EFCAB10_C"/>
    <property type="match status" value="1"/>
</dbReference>
<dbReference type="SUPFAM" id="SSF47391">
    <property type="entry name" value="Dimerization-anchoring domain of cAMP-dependent PK regulatory subunit"/>
    <property type="match status" value="1"/>
</dbReference>
<dbReference type="AlphaFoldDB" id="A0A8C4ZWY7"/>
<accession>A0A8C4ZWY7</accession>
<dbReference type="PROSITE" id="PS50222">
    <property type="entry name" value="EF_HAND_2"/>
    <property type="match status" value="1"/>
</dbReference>
<evidence type="ECO:0000259" key="1">
    <source>
        <dbReference type="PROSITE" id="PS50222"/>
    </source>
</evidence>
<dbReference type="Gene3D" id="1.20.890.10">
    <property type="entry name" value="cAMP-dependent protein kinase regulatory subunit, dimerization-anchoring domain"/>
    <property type="match status" value="1"/>
</dbReference>
<dbReference type="GeneTree" id="ENSGT00940000154487"/>
<dbReference type="Ensembl" id="ENSGMOT00000063951.1">
    <property type="protein sequence ID" value="ENSGMOP00000023818.1"/>
    <property type="gene ID" value="ENSGMOG00000028062.1"/>
</dbReference>
<dbReference type="PANTHER" id="PTHR21847">
    <property type="entry name" value="EF-HAND CALCIUM-BINDING DOMAIN-CONTAINING PROTEIN 10"/>
    <property type="match status" value="1"/>
</dbReference>
<evidence type="ECO:0000313" key="3">
    <source>
        <dbReference type="Proteomes" id="UP000694546"/>
    </source>
</evidence>
<proteinExistence type="predicted"/>
<name>A0A8C4ZWY7_GADMO</name>
<feature type="domain" description="EF-hand" evidence="1">
    <location>
        <begin position="62"/>
        <end position="97"/>
    </location>
</feature>